<dbReference type="InterPro" id="IPR053376">
    <property type="entry name" value="Serine_acetyltransferase"/>
</dbReference>
<evidence type="ECO:0000313" key="6">
    <source>
        <dbReference type="EMBL" id="MFC3052262.1"/>
    </source>
</evidence>
<dbReference type="CDD" id="cd03354">
    <property type="entry name" value="LbH_SAT"/>
    <property type="match status" value="1"/>
</dbReference>
<feature type="domain" description="Serine acetyltransferase N-terminal" evidence="5">
    <location>
        <begin position="91"/>
        <end position="137"/>
    </location>
</feature>
<gene>
    <name evidence="6" type="primary">epsC</name>
    <name evidence="6" type="ORF">ACFOKA_10135</name>
</gene>
<dbReference type="InterPro" id="IPR045304">
    <property type="entry name" value="LbH_SAT"/>
</dbReference>
<evidence type="ECO:0000313" key="7">
    <source>
        <dbReference type="Proteomes" id="UP001595444"/>
    </source>
</evidence>
<keyword evidence="3" id="KW-0808">Transferase</keyword>
<dbReference type="Pfam" id="PF06426">
    <property type="entry name" value="SATase_N"/>
    <property type="match status" value="1"/>
</dbReference>
<dbReference type="InterPro" id="IPR011004">
    <property type="entry name" value="Trimer_LpxA-like_sf"/>
</dbReference>
<name>A0ABV7D520_9PROT</name>
<dbReference type="RefSeq" id="WP_228073673.1">
    <property type="nucleotide sequence ID" value="NZ_CP061205.1"/>
</dbReference>
<comment type="caution">
    <text evidence="6">The sequence shown here is derived from an EMBL/GenBank/DDBJ whole genome shotgun (WGS) entry which is preliminary data.</text>
</comment>
<dbReference type="EMBL" id="JBHRSL010000010">
    <property type="protein sequence ID" value="MFC3052262.1"/>
    <property type="molecule type" value="Genomic_DNA"/>
</dbReference>
<dbReference type="SUPFAM" id="SSF51161">
    <property type="entry name" value="Trimeric LpxA-like enzymes"/>
    <property type="match status" value="1"/>
</dbReference>
<accession>A0ABV7D520</accession>
<organism evidence="6 7">
    <name type="scientific">Kordiimonas pumila</name>
    <dbReference type="NCBI Taxonomy" id="2161677"/>
    <lineage>
        <taxon>Bacteria</taxon>
        <taxon>Pseudomonadati</taxon>
        <taxon>Pseudomonadota</taxon>
        <taxon>Alphaproteobacteria</taxon>
        <taxon>Kordiimonadales</taxon>
        <taxon>Kordiimonadaceae</taxon>
        <taxon>Kordiimonas</taxon>
    </lineage>
</organism>
<keyword evidence="7" id="KW-1185">Reference proteome</keyword>
<dbReference type="PANTHER" id="PTHR42811">
    <property type="entry name" value="SERINE ACETYLTRANSFERASE"/>
    <property type="match status" value="1"/>
</dbReference>
<evidence type="ECO:0000256" key="2">
    <source>
        <dbReference type="ARBA" id="ARBA00022605"/>
    </source>
</evidence>
<dbReference type="Gene3D" id="1.10.3130.10">
    <property type="entry name" value="serine acetyltransferase, domain 1"/>
    <property type="match status" value="1"/>
</dbReference>
<protein>
    <recommendedName>
        <fullName evidence="1">Serine acetyltransferase</fullName>
    </recommendedName>
</protein>
<dbReference type="Gene3D" id="2.160.10.10">
    <property type="entry name" value="Hexapeptide repeat proteins"/>
    <property type="match status" value="1"/>
</dbReference>
<proteinExistence type="predicted"/>
<dbReference type="NCBIfam" id="NF041874">
    <property type="entry name" value="EPS_EpsC"/>
    <property type="match status" value="1"/>
</dbReference>
<sequence length="290" mass="31556">MKKVPEISVSANTIAAQLRKHHEKYGDLSGLSLKKIGDVLKKTMSVMFPHYAVASDESLSLEEHIKLLEEAFYGIVEPLCRDKDVGCSRLLVQRFLSDLPEIADKCHMDAAALVEGDPAATSVEEVILCYPGFYAVAAYRVANRLYQRGVPLLPRMITEYAHQKTGIDIHPGATIGHSMFIDHGTGVVIGETAVIGNNVKIYQGVTLGALRVDREARKKKRHPTIEDNVVIYSGATILGGSTVVGKNSVIGGNVWITRSVPEASRVMFKPTDNDEIVSIQARTGSASKSN</sequence>
<keyword evidence="4" id="KW-0012">Acyltransferase</keyword>
<dbReference type="InterPro" id="IPR010493">
    <property type="entry name" value="Ser_AcTrfase_N"/>
</dbReference>
<evidence type="ECO:0000259" key="5">
    <source>
        <dbReference type="Pfam" id="PF06426"/>
    </source>
</evidence>
<evidence type="ECO:0000256" key="1">
    <source>
        <dbReference type="ARBA" id="ARBA00018522"/>
    </source>
</evidence>
<evidence type="ECO:0000256" key="3">
    <source>
        <dbReference type="ARBA" id="ARBA00022679"/>
    </source>
</evidence>
<reference evidence="7" key="1">
    <citation type="journal article" date="2019" name="Int. J. Syst. Evol. Microbiol.">
        <title>The Global Catalogue of Microorganisms (GCM) 10K type strain sequencing project: providing services to taxonomists for standard genome sequencing and annotation.</title>
        <authorList>
            <consortium name="The Broad Institute Genomics Platform"/>
            <consortium name="The Broad Institute Genome Sequencing Center for Infectious Disease"/>
            <person name="Wu L."/>
            <person name="Ma J."/>
        </authorList>
    </citation>
    <scope>NUCLEOTIDE SEQUENCE [LARGE SCALE GENOMIC DNA]</scope>
    <source>
        <strain evidence="7">KCTC 62164</strain>
    </source>
</reference>
<evidence type="ECO:0000256" key="4">
    <source>
        <dbReference type="ARBA" id="ARBA00023315"/>
    </source>
</evidence>
<dbReference type="Proteomes" id="UP001595444">
    <property type="component" value="Unassembled WGS sequence"/>
</dbReference>
<keyword evidence="2" id="KW-0028">Amino-acid biosynthesis</keyword>
<dbReference type="InterPro" id="IPR042122">
    <property type="entry name" value="Ser_AcTrfase_N_sf"/>
</dbReference>